<gene>
    <name evidence="15" type="ORF">C8D94_1171</name>
</gene>
<keyword evidence="11" id="KW-0865">Zymogen</keyword>
<feature type="compositionally biased region" description="Polar residues" evidence="12">
    <location>
        <begin position="319"/>
        <end position="331"/>
    </location>
</feature>
<dbReference type="Gene3D" id="3.10.170.10">
    <property type="match status" value="1"/>
</dbReference>
<feature type="domain" description="FTP" evidence="14">
    <location>
        <begin position="78"/>
        <end position="125"/>
    </location>
</feature>
<keyword evidence="9" id="KW-0862">Zinc</keyword>
<dbReference type="InterPro" id="IPR011096">
    <property type="entry name" value="FTP_domain"/>
</dbReference>
<dbReference type="PANTHER" id="PTHR33478:SF1">
    <property type="entry name" value="EXTRACELLULAR METALLOPROTEINASE MEP"/>
    <property type="match status" value="1"/>
</dbReference>
<evidence type="ECO:0000256" key="4">
    <source>
        <dbReference type="ARBA" id="ARBA00022525"/>
    </source>
</evidence>
<dbReference type="OrthoDB" id="5377264at2"/>
<dbReference type="GO" id="GO:0008270">
    <property type="term" value="F:zinc ion binding"/>
    <property type="evidence" value="ECO:0007669"/>
    <property type="project" value="InterPro"/>
</dbReference>
<dbReference type="PANTHER" id="PTHR33478">
    <property type="entry name" value="EXTRACELLULAR METALLOPROTEINASE MEP"/>
    <property type="match status" value="1"/>
</dbReference>
<evidence type="ECO:0000256" key="3">
    <source>
        <dbReference type="ARBA" id="ARBA00006006"/>
    </source>
</evidence>
<feature type="chain" id="PRO_5016885480" evidence="13">
    <location>
        <begin position="20"/>
        <end position="1143"/>
    </location>
</feature>
<dbReference type="Pfam" id="PF02128">
    <property type="entry name" value="Peptidase_M36"/>
    <property type="match status" value="1"/>
</dbReference>
<evidence type="ECO:0000256" key="5">
    <source>
        <dbReference type="ARBA" id="ARBA00022670"/>
    </source>
</evidence>
<dbReference type="InterPro" id="IPR027268">
    <property type="entry name" value="Peptidase_M4/M1_CTD_sf"/>
</dbReference>
<sequence length="1143" mass="121603">MKKYFFSLTFLSICLAVNAQNITNLTGKKTAVKNNNSNPVVSLTITNPLQKYTTNGPVERELGTLISENKLIPSDALFVVTSEHTSKLSGVHHIYFKQAVNGLEVTGTESSVHVRANGDIVSSNLNFVKNVQQFQTPSIASLNAEQAVQKIAQQMNYSMGPLNVIERSNAANQKTLFSRSGISGEEIPAKLMYYYNENIGLKLVWEVSIQELNSSNWYNFRLDATTGTIIDKDNWTVSCNILGDHSHHDHSDNSTRTVEENCVEGQVFTEIYTAPTFEESMVPTYQVYPLPLRSPYSGGRTNEVNPQDATASPLGWHNDGTTTYTRTQGNNVRCYDDDNNTNGPSNTNDYAEGGTSLVFQFPLEDTNGFGQPVYSATNQSEDAAVSHLFYISNVIHDIIYQYGMDEAGGAFQEDNFGNGGVGGDSVNAEAQDGSGTCNANFGTPGDGGNPRMQMYTCGNRDASFDNEVVIHEYGHGISNRLTGGPAAAGCLGNEEQMGEGWSDYYGVMLTMVASENGDDARGMGNWLNGGGLNGGGIRTHPYSTDFAENPHTYDDIKTEVAPHGVGSVWAAMLWEMTWEIMDKYEAASGNGFSSDFYTVTGDPNVDAGNIQAMAIVTEGLKLQACSPGFVDGRDAILQADNNIYGGANQCEIWAAFARRGLGFSASQGNSTSKSDGTEAFDLPPSFASFDNSIAEICVTEGTQNNLTGGLPTGGTYSGPGVTDNGNGTSYTFDPVAAGVGSHTITYNVVDGCTGNPTNVTETITVTSGDPLLICEDYTLQLDASGNGTLDWPDVVSNEIKNPYVVATEAIALETLTGAATTLALGDDAITGALPIGFDFELYGEKVSDFYVCSNGFIYFTPNTGMTDAQSRTAQTFPEPGIPNGIIALFMDDLDPSAGGTIRYQVFGTAPSRKLVVEYDDVPYWNTTDLNSGQIHIYEGTNVIETHVSVATDGGTKTLGVESIDGDAGTTHPATNNSGWTVASPGLVIRFTPQAPSFAQNCGNNVSFTLSETNFTCLDVGENQVTVTADDGNGGISTCTATVTVVPNPAQLTTYNGSWDNGLPNTTSVATFAGNYNTSAGNIEACSCIVDADATITVGAGEYIRSQGNITVDGTLQVDHQGSVVQVDPSATVLNNGTINVDVT</sequence>
<accession>A0A370Q2R8</accession>
<dbReference type="Proteomes" id="UP000255317">
    <property type="component" value="Unassembled WGS sequence"/>
</dbReference>
<evidence type="ECO:0000256" key="6">
    <source>
        <dbReference type="ARBA" id="ARBA00022723"/>
    </source>
</evidence>
<feature type="region of interest" description="Disordered" evidence="12">
    <location>
        <begin position="302"/>
        <end position="350"/>
    </location>
</feature>
<reference evidence="15 16" key="1">
    <citation type="submission" date="2018-07" db="EMBL/GenBank/DDBJ databases">
        <title>Genomic Encyclopedia of Type Strains, Phase IV (KMG-IV): sequencing the most valuable type-strain genomes for metagenomic binning, comparative biology and taxonomic classification.</title>
        <authorList>
            <person name="Goeker M."/>
        </authorList>
    </citation>
    <scope>NUCLEOTIDE SEQUENCE [LARGE SCALE GENOMIC DNA]</scope>
    <source>
        <strain evidence="15 16">DSM 101478</strain>
    </source>
</reference>
<proteinExistence type="inferred from homology"/>
<keyword evidence="7 13" id="KW-0732">Signal</keyword>
<evidence type="ECO:0000256" key="2">
    <source>
        <dbReference type="ARBA" id="ARBA00004613"/>
    </source>
</evidence>
<evidence type="ECO:0000313" key="15">
    <source>
        <dbReference type="EMBL" id="RDK82645.1"/>
    </source>
</evidence>
<comment type="caution">
    <text evidence="15">The sequence shown here is derived from an EMBL/GenBank/DDBJ whole genome shotgun (WGS) entry which is preliminary data.</text>
</comment>
<evidence type="ECO:0000259" key="14">
    <source>
        <dbReference type="Pfam" id="PF07504"/>
    </source>
</evidence>
<dbReference type="GO" id="GO:0005615">
    <property type="term" value="C:extracellular space"/>
    <property type="evidence" value="ECO:0007669"/>
    <property type="project" value="InterPro"/>
</dbReference>
<evidence type="ECO:0000256" key="9">
    <source>
        <dbReference type="ARBA" id="ARBA00022833"/>
    </source>
</evidence>
<comment type="similarity">
    <text evidence="3">Belongs to the peptidase M36 family.</text>
</comment>
<keyword evidence="10" id="KW-0482">Metalloprotease</keyword>
<comment type="cofactor">
    <cofactor evidence="1">
        <name>Zn(2+)</name>
        <dbReference type="ChEBI" id="CHEBI:29105"/>
    </cofactor>
</comment>
<dbReference type="Gene3D" id="1.10.390.10">
    <property type="entry name" value="Neutral Protease Domain 2"/>
    <property type="match status" value="1"/>
</dbReference>
<protein>
    <submittedName>
        <fullName evidence="15">Fungalysin/thermolysin propeptide</fullName>
    </submittedName>
</protein>
<evidence type="ECO:0000256" key="1">
    <source>
        <dbReference type="ARBA" id="ARBA00001947"/>
    </source>
</evidence>
<keyword evidence="4" id="KW-0964">Secreted</keyword>
<dbReference type="Pfam" id="PF07504">
    <property type="entry name" value="FTP"/>
    <property type="match status" value="1"/>
</dbReference>
<name>A0A370Q2R8_9FLAO</name>
<comment type="subcellular location">
    <subcellularLocation>
        <location evidence="2">Secreted</location>
    </subcellularLocation>
</comment>
<keyword evidence="6" id="KW-0479">Metal-binding</keyword>
<keyword evidence="5" id="KW-0645">Protease</keyword>
<dbReference type="SUPFAM" id="SSF55486">
    <property type="entry name" value="Metalloproteases ('zincins'), catalytic domain"/>
    <property type="match status" value="1"/>
</dbReference>
<dbReference type="RefSeq" id="WP_115124802.1">
    <property type="nucleotide sequence ID" value="NZ_QRAO01000017.1"/>
</dbReference>
<dbReference type="GO" id="GO:0006508">
    <property type="term" value="P:proteolysis"/>
    <property type="evidence" value="ECO:0007669"/>
    <property type="project" value="UniProtKB-KW"/>
</dbReference>
<evidence type="ECO:0000256" key="11">
    <source>
        <dbReference type="ARBA" id="ARBA00023145"/>
    </source>
</evidence>
<evidence type="ECO:0000256" key="8">
    <source>
        <dbReference type="ARBA" id="ARBA00022801"/>
    </source>
</evidence>
<evidence type="ECO:0000256" key="10">
    <source>
        <dbReference type="ARBA" id="ARBA00023049"/>
    </source>
</evidence>
<dbReference type="EMBL" id="QRAO01000017">
    <property type="protein sequence ID" value="RDK82645.1"/>
    <property type="molecule type" value="Genomic_DNA"/>
</dbReference>
<feature type="non-terminal residue" evidence="15">
    <location>
        <position position="1143"/>
    </location>
</feature>
<organism evidence="15 16">
    <name type="scientific">Marinirhabdus gelatinilytica</name>
    <dbReference type="NCBI Taxonomy" id="1703343"/>
    <lineage>
        <taxon>Bacteria</taxon>
        <taxon>Pseudomonadati</taxon>
        <taxon>Bacteroidota</taxon>
        <taxon>Flavobacteriia</taxon>
        <taxon>Flavobacteriales</taxon>
        <taxon>Flavobacteriaceae</taxon>
    </lineage>
</organism>
<evidence type="ECO:0000256" key="13">
    <source>
        <dbReference type="SAM" id="SignalP"/>
    </source>
</evidence>
<evidence type="ECO:0000256" key="12">
    <source>
        <dbReference type="SAM" id="MobiDB-lite"/>
    </source>
</evidence>
<dbReference type="InterPro" id="IPR050371">
    <property type="entry name" value="Fungal_virulence_M36"/>
</dbReference>
<dbReference type="CDD" id="cd09596">
    <property type="entry name" value="M36"/>
    <property type="match status" value="1"/>
</dbReference>
<keyword evidence="16" id="KW-1185">Reference proteome</keyword>
<feature type="compositionally biased region" description="Polar residues" evidence="12">
    <location>
        <begin position="340"/>
        <end position="349"/>
    </location>
</feature>
<dbReference type="GO" id="GO:0004222">
    <property type="term" value="F:metalloendopeptidase activity"/>
    <property type="evidence" value="ECO:0007669"/>
    <property type="project" value="InterPro"/>
</dbReference>
<evidence type="ECO:0000313" key="16">
    <source>
        <dbReference type="Proteomes" id="UP000255317"/>
    </source>
</evidence>
<evidence type="ECO:0000256" key="7">
    <source>
        <dbReference type="ARBA" id="ARBA00022729"/>
    </source>
</evidence>
<keyword evidence="8" id="KW-0378">Hydrolase</keyword>
<feature type="signal peptide" evidence="13">
    <location>
        <begin position="1"/>
        <end position="19"/>
    </location>
</feature>
<dbReference type="InterPro" id="IPR001842">
    <property type="entry name" value="Peptidase_M36"/>
</dbReference>
<dbReference type="AlphaFoldDB" id="A0A370Q2R8"/>